<keyword evidence="4" id="KW-1185">Reference proteome</keyword>
<dbReference type="SUPFAM" id="SSF46689">
    <property type="entry name" value="Homeodomain-like"/>
    <property type="match status" value="1"/>
</dbReference>
<protein>
    <recommendedName>
        <fullName evidence="2">HD/PDEase domain-containing protein</fullName>
    </recommendedName>
</protein>
<feature type="domain" description="HD/PDEase" evidence="2">
    <location>
        <begin position="189"/>
        <end position="362"/>
    </location>
</feature>
<dbReference type="AlphaFoldDB" id="A0AAD9Z2M7"/>
<accession>A0AAD9Z2M7</accession>
<dbReference type="InterPro" id="IPR003607">
    <property type="entry name" value="HD/PDEase_dom"/>
</dbReference>
<gene>
    <name evidence="3" type="ORF">OEA41_009145</name>
</gene>
<dbReference type="Gene3D" id="1.10.3210.50">
    <property type="match status" value="1"/>
</dbReference>
<dbReference type="SMART" id="SM00471">
    <property type="entry name" value="HDc"/>
    <property type="match status" value="1"/>
</dbReference>
<dbReference type="Proteomes" id="UP001276659">
    <property type="component" value="Unassembled WGS sequence"/>
</dbReference>
<feature type="region of interest" description="Disordered" evidence="1">
    <location>
        <begin position="250"/>
        <end position="294"/>
    </location>
</feature>
<dbReference type="Gene3D" id="1.10.472.50">
    <property type="entry name" value="HD-domain/PDEase-like"/>
    <property type="match status" value="1"/>
</dbReference>
<dbReference type="SUPFAM" id="SSF109604">
    <property type="entry name" value="HD-domain/PDEase-like"/>
    <property type="match status" value="1"/>
</dbReference>
<feature type="compositionally biased region" description="Low complexity" evidence="1">
    <location>
        <begin position="250"/>
        <end position="261"/>
    </location>
</feature>
<dbReference type="InterPro" id="IPR009057">
    <property type="entry name" value="Homeodomain-like_sf"/>
</dbReference>
<dbReference type="PANTHER" id="PTHR33594:SF1">
    <property type="entry name" value="HD_PDEASE DOMAIN-CONTAINING PROTEIN"/>
    <property type="match status" value="1"/>
</dbReference>
<evidence type="ECO:0000313" key="4">
    <source>
        <dbReference type="Proteomes" id="UP001276659"/>
    </source>
</evidence>
<evidence type="ECO:0000256" key="1">
    <source>
        <dbReference type="SAM" id="MobiDB-lite"/>
    </source>
</evidence>
<evidence type="ECO:0000259" key="2">
    <source>
        <dbReference type="SMART" id="SM00471"/>
    </source>
</evidence>
<proteinExistence type="predicted"/>
<evidence type="ECO:0000313" key="3">
    <source>
        <dbReference type="EMBL" id="KAK3169761.1"/>
    </source>
</evidence>
<feature type="region of interest" description="Disordered" evidence="1">
    <location>
        <begin position="437"/>
        <end position="461"/>
    </location>
</feature>
<dbReference type="PANTHER" id="PTHR33594">
    <property type="entry name" value="SUPERFAMILY HYDROLASE, PUTATIVE (AFU_ORTHOLOGUE AFUA_1G03035)-RELATED"/>
    <property type="match status" value="1"/>
</dbReference>
<sequence length="473" mass="52474">MPRPLSPALRALIKADLAVETPIKDLMTKYSISDRKARTMRMAYRNTGEVVFPGSGKPQGRPKKITEEHEERLNGFIAEHPEALLKDMRLFLRFECGIAVSECGLSRVCKRMGHKVLRQPKARDELGFWVRTLERDENDNPIRDGGGMGKYRKSVAKMPGSMPGAVTRKRLLEKTRGWVREFMGQERFDASHDWSHVERVAALSMEILRVEEKVYKQIKFDGLAVELAALMHDVDDHKYQASTNTISAAQSYPSPSSPIYPHHFGTSSPSNAQPFGPPSNIDPSLSNPPPNQNPVEHHLVNLGWPAPLASKISIITTAVSYTCETQHPELHAPVLAAYPELAIVQDADRLDAIGAIGIGRTFTYGGTKGRPRGMEDTIKHFGGKLEKLEGMMKTGEGKRLARVRAERLGVFRGWWEEEMRIVGVGIEESVNRNDYQRPSAEAVGRQGMASKDGSSGAFEDPARQVLEAAATMG</sequence>
<reference evidence="3" key="1">
    <citation type="submission" date="2022-11" db="EMBL/GenBank/DDBJ databases">
        <title>Chromosomal genome sequence assembly and mating type (MAT) locus characterization of the leprose asexual lichenized fungus Lepraria neglecta (Nyl.) Erichsen.</title>
        <authorList>
            <person name="Allen J.L."/>
            <person name="Pfeffer B."/>
        </authorList>
    </citation>
    <scope>NUCLEOTIDE SEQUENCE</scope>
    <source>
        <strain evidence="3">Allen 5258</strain>
    </source>
</reference>
<comment type="caution">
    <text evidence="3">The sequence shown here is derived from an EMBL/GenBank/DDBJ whole genome shotgun (WGS) entry which is preliminary data.</text>
</comment>
<name>A0AAD9Z2M7_9LECA</name>
<organism evidence="3 4">
    <name type="scientific">Lepraria neglecta</name>
    <dbReference type="NCBI Taxonomy" id="209136"/>
    <lineage>
        <taxon>Eukaryota</taxon>
        <taxon>Fungi</taxon>
        <taxon>Dikarya</taxon>
        <taxon>Ascomycota</taxon>
        <taxon>Pezizomycotina</taxon>
        <taxon>Lecanoromycetes</taxon>
        <taxon>OSLEUM clade</taxon>
        <taxon>Lecanoromycetidae</taxon>
        <taxon>Lecanorales</taxon>
        <taxon>Lecanorineae</taxon>
        <taxon>Stereocaulaceae</taxon>
        <taxon>Lepraria</taxon>
    </lineage>
</organism>
<dbReference type="EMBL" id="JASNWA010000009">
    <property type="protein sequence ID" value="KAK3169761.1"/>
    <property type="molecule type" value="Genomic_DNA"/>
</dbReference>
<dbReference type="CDD" id="cd00077">
    <property type="entry name" value="HDc"/>
    <property type="match status" value="1"/>
</dbReference>